<dbReference type="GO" id="GO:0016125">
    <property type="term" value="P:sterol metabolic process"/>
    <property type="evidence" value="ECO:0007669"/>
    <property type="project" value="InterPro"/>
</dbReference>
<dbReference type="Pfam" id="PF05241">
    <property type="entry name" value="EBP"/>
    <property type="match status" value="1"/>
</dbReference>
<feature type="transmembrane region" description="Helical" evidence="7">
    <location>
        <begin position="174"/>
        <end position="193"/>
    </location>
</feature>
<dbReference type="PANTHER" id="PTHR14207">
    <property type="entry name" value="STEROL ISOMERASE"/>
    <property type="match status" value="1"/>
</dbReference>
<keyword evidence="4 6" id="KW-1133">Transmembrane helix</keyword>
<evidence type="ECO:0000256" key="6">
    <source>
        <dbReference type="PROSITE-ProRule" id="PRU01087"/>
    </source>
</evidence>
<feature type="transmembrane region" description="Helical" evidence="7">
    <location>
        <begin position="46"/>
        <end position="72"/>
    </location>
</feature>
<sequence>MAYKEFHIDNATIFGLAVALTIMPAAQLLAYRALPKTTPLKYRVLFFWHAYDFLTHFILEGSFLYHCFFSYLDLDESKISKGEGYLRGADDVAYLWNNVNRRYGATFSTHFTALPWIEYGKADLRWLYADLNVVSLELLTVFLGGPAATYICYQIYRAMTVGNASAKASHMSKLWFAATVLATGELYGGFMTFAPEWLSGSIMLNTDDPVYLWFYLFFFNVLWVFFPFWVLYCAWGEFSSAIAATARSSKKTT</sequence>
<dbReference type="AlphaFoldDB" id="W2RTR6"/>
<dbReference type="InterPro" id="IPR007905">
    <property type="entry name" value="EBP"/>
</dbReference>
<protein>
    <recommendedName>
        <fullName evidence="8">EXPERA domain-containing protein</fullName>
    </recommendedName>
</protein>
<comment type="subcellular location">
    <subcellularLocation>
        <location evidence="1">Membrane</location>
        <topology evidence="1">Multi-pass membrane protein</topology>
    </subcellularLocation>
</comment>
<dbReference type="GO" id="GO:0047750">
    <property type="term" value="F:cholestenol delta-isomerase activity"/>
    <property type="evidence" value="ECO:0007669"/>
    <property type="project" value="InterPro"/>
</dbReference>
<proteinExistence type="inferred from homology"/>
<dbReference type="GO" id="GO:0016020">
    <property type="term" value="C:membrane"/>
    <property type="evidence" value="ECO:0007669"/>
    <property type="project" value="UniProtKB-SubCell"/>
</dbReference>
<evidence type="ECO:0000259" key="8">
    <source>
        <dbReference type="PROSITE" id="PS51751"/>
    </source>
</evidence>
<dbReference type="RefSeq" id="XP_008718505.1">
    <property type="nucleotide sequence ID" value="XM_008720283.1"/>
</dbReference>
<evidence type="ECO:0000256" key="2">
    <source>
        <dbReference type="ARBA" id="ARBA00008337"/>
    </source>
</evidence>
<feature type="transmembrane region" description="Helical" evidence="7">
    <location>
        <begin position="12"/>
        <end position="34"/>
    </location>
</feature>
<dbReference type="GeneID" id="19973285"/>
<evidence type="ECO:0000313" key="10">
    <source>
        <dbReference type="Proteomes" id="UP000030752"/>
    </source>
</evidence>
<evidence type="ECO:0000313" key="9">
    <source>
        <dbReference type="EMBL" id="ETN39720.1"/>
    </source>
</evidence>
<reference evidence="9 10" key="1">
    <citation type="submission" date="2013-03" db="EMBL/GenBank/DDBJ databases">
        <title>The Genome Sequence of Phialophora europaea CBS 101466.</title>
        <authorList>
            <consortium name="The Broad Institute Genomics Platform"/>
            <person name="Cuomo C."/>
            <person name="de Hoog S."/>
            <person name="Gorbushina A."/>
            <person name="Walker B."/>
            <person name="Young S.K."/>
            <person name="Zeng Q."/>
            <person name="Gargeya S."/>
            <person name="Fitzgerald M."/>
            <person name="Haas B."/>
            <person name="Abouelleil A."/>
            <person name="Allen A.W."/>
            <person name="Alvarado L."/>
            <person name="Arachchi H.M."/>
            <person name="Berlin A.M."/>
            <person name="Chapman S.B."/>
            <person name="Gainer-Dewar J."/>
            <person name="Goldberg J."/>
            <person name="Griggs A."/>
            <person name="Gujja S."/>
            <person name="Hansen M."/>
            <person name="Howarth C."/>
            <person name="Imamovic A."/>
            <person name="Ireland A."/>
            <person name="Larimer J."/>
            <person name="McCowan C."/>
            <person name="Murphy C."/>
            <person name="Pearson M."/>
            <person name="Poon T.W."/>
            <person name="Priest M."/>
            <person name="Roberts A."/>
            <person name="Saif S."/>
            <person name="Shea T."/>
            <person name="Sisk P."/>
            <person name="Sykes S."/>
            <person name="Wortman J."/>
            <person name="Nusbaum C."/>
            <person name="Birren B."/>
        </authorList>
    </citation>
    <scope>NUCLEOTIDE SEQUENCE [LARGE SCALE GENOMIC DNA]</scope>
    <source>
        <strain evidence="9 10">CBS 101466</strain>
    </source>
</reference>
<organism evidence="9 10">
    <name type="scientific">Cyphellophora europaea (strain CBS 101466)</name>
    <name type="common">Phialophora europaea</name>
    <dbReference type="NCBI Taxonomy" id="1220924"/>
    <lineage>
        <taxon>Eukaryota</taxon>
        <taxon>Fungi</taxon>
        <taxon>Dikarya</taxon>
        <taxon>Ascomycota</taxon>
        <taxon>Pezizomycotina</taxon>
        <taxon>Eurotiomycetes</taxon>
        <taxon>Chaetothyriomycetidae</taxon>
        <taxon>Chaetothyriales</taxon>
        <taxon>Cyphellophoraceae</taxon>
        <taxon>Cyphellophora</taxon>
    </lineage>
</organism>
<evidence type="ECO:0000256" key="3">
    <source>
        <dbReference type="ARBA" id="ARBA00022692"/>
    </source>
</evidence>
<feature type="domain" description="EXPERA" evidence="8">
    <location>
        <begin position="41"/>
        <end position="231"/>
    </location>
</feature>
<keyword evidence="5 6" id="KW-0472">Membrane</keyword>
<evidence type="ECO:0000256" key="5">
    <source>
        <dbReference type="ARBA" id="ARBA00023136"/>
    </source>
</evidence>
<dbReference type="OrthoDB" id="5415655at2759"/>
<keyword evidence="3 6" id="KW-0812">Transmembrane</keyword>
<gene>
    <name evidence="9" type="ORF">HMPREF1541_05946</name>
</gene>
<dbReference type="InterPro" id="IPR033118">
    <property type="entry name" value="EXPERA"/>
</dbReference>
<dbReference type="HOGENOM" id="CLU_072128_1_0_1"/>
<accession>W2RTR6</accession>
<comment type="similarity">
    <text evidence="2">Belongs to the EBP family.</text>
</comment>
<feature type="transmembrane region" description="Helical" evidence="7">
    <location>
        <begin position="213"/>
        <end position="235"/>
    </location>
</feature>
<dbReference type="eggNOG" id="KOG4826">
    <property type="taxonomic scope" value="Eukaryota"/>
</dbReference>
<dbReference type="PANTHER" id="PTHR14207:SF1">
    <property type="entry name" value="EMOPAMIL-BINDING PROTEIN-LIKE"/>
    <property type="match status" value="1"/>
</dbReference>
<dbReference type="EMBL" id="KB822721">
    <property type="protein sequence ID" value="ETN39720.1"/>
    <property type="molecule type" value="Genomic_DNA"/>
</dbReference>
<keyword evidence="10" id="KW-1185">Reference proteome</keyword>
<name>W2RTR6_CYPE1</name>
<evidence type="ECO:0000256" key="4">
    <source>
        <dbReference type="ARBA" id="ARBA00022989"/>
    </source>
</evidence>
<evidence type="ECO:0000256" key="1">
    <source>
        <dbReference type="ARBA" id="ARBA00004141"/>
    </source>
</evidence>
<dbReference type="InParanoid" id="W2RTR6"/>
<dbReference type="Proteomes" id="UP000030752">
    <property type="component" value="Unassembled WGS sequence"/>
</dbReference>
<dbReference type="PROSITE" id="PS51751">
    <property type="entry name" value="EXPERA"/>
    <property type="match status" value="1"/>
</dbReference>
<dbReference type="GO" id="GO:0005783">
    <property type="term" value="C:endoplasmic reticulum"/>
    <property type="evidence" value="ECO:0007669"/>
    <property type="project" value="TreeGrafter"/>
</dbReference>
<feature type="transmembrane region" description="Helical" evidence="7">
    <location>
        <begin position="133"/>
        <end position="153"/>
    </location>
</feature>
<evidence type="ECO:0000256" key="7">
    <source>
        <dbReference type="SAM" id="Phobius"/>
    </source>
</evidence>
<dbReference type="VEuPathDB" id="FungiDB:HMPREF1541_05946"/>
<dbReference type="STRING" id="1220924.W2RTR6"/>